<keyword evidence="1" id="KW-0808">Transferase</keyword>
<keyword evidence="10" id="KW-1185">Reference proteome</keyword>
<evidence type="ECO:0000256" key="6">
    <source>
        <dbReference type="ARBA" id="ARBA00022918"/>
    </source>
</evidence>
<reference evidence="10" key="1">
    <citation type="journal article" date="2019" name="Plant Biotechnol. J.">
        <title>Genome sequencing of the Australian wild diploid species Gossypium australe highlights disease resistance and delayed gland morphogenesis.</title>
        <authorList>
            <person name="Cai Y."/>
            <person name="Cai X."/>
            <person name="Wang Q."/>
            <person name="Wang P."/>
            <person name="Zhang Y."/>
            <person name="Cai C."/>
            <person name="Xu Y."/>
            <person name="Wang K."/>
            <person name="Zhou Z."/>
            <person name="Wang C."/>
            <person name="Geng S."/>
            <person name="Li B."/>
            <person name="Dong Q."/>
            <person name="Hou Y."/>
            <person name="Wang H."/>
            <person name="Ai P."/>
            <person name="Liu Z."/>
            <person name="Yi F."/>
            <person name="Sun M."/>
            <person name="An G."/>
            <person name="Cheng J."/>
            <person name="Zhang Y."/>
            <person name="Shi Q."/>
            <person name="Xie Y."/>
            <person name="Shi X."/>
            <person name="Chang Y."/>
            <person name="Huang F."/>
            <person name="Chen Y."/>
            <person name="Hong S."/>
            <person name="Mi L."/>
            <person name="Sun Q."/>
            <person name="Zhang L."/>
            <person name="Zhou B."/>
            <person name="Peng R."/>
            <person name="Zhang X."/>
            <person name="Liu F."/>
        </authorList>
    </citation>
    <scope>NUCLEOTIDE SEQUENCE [LARGE SCALE GENOMIC DNA]</scope>
    <source>
        <strain evidence="10">cv. PA1801</strain>
    </source>
</reference>
<protein>
    <submittedName>
        <fullName evidence="9">Reverse transcriptase-like protein</fullName>
    </submittedName>
</protein>
<dbReference type="Pfam" id="PF17917">
    <property type="entry name" value="RT_RNaseH"/>
    <property type="match status" value="1"/>
</dbReference>
<gene>
    <name evidence="9" type="ORF">EPI10_034226</name>
</gene>
<dbReference type="CDD" id="cd09274">
    <property type="entry name" value="RNase_HI_RT_Ty3"/>
    <property type="match status" value="1"/>
</dbReference>
<comment type="caution">
    <text evidence="9">The sequence shown here is derived from an EMBL/GenBank/DDBJ whole genome shotgun (WGS) entry which is preliminary data.</text>
</comment>
<dbReference type="Proteomes" id="UP000325315">
    <property type="component" value="Unassembled WGS sequence"/>
</dbReference>
<dbReference type="EMBL" id="SMMG02000256">
    <property type="protein sequence ID" value="KAA3448249.1"/>
    <property type="molecule type" value="Genomic_DNA"/>
</dbReference>
<evidence type="ECO:0000313" key="10">
    <source>
        <dbReference type="Proteomes" id="UP000325315"/>
    </source>
</evidence>
<dbReference type="PANTHER" id="PTHR37984">
    <property type="entry name" value="PROTEIN CBG26694"/>
    <property type="match status" value="1"/>
</dbReference>
<evidence type="ECO:0000259" key="8">
    <source>
        <dbReference type="Pfam" id="PF17917"/>
    </source>
</evidence>
<name>A0A5B6TRB2_9ROSI</name>
<dbReference type="InterPro" id="IPR050951">
    <property type="entry name" value="Retrovirus_Pol_polyprotein"/>
</dbReference>
<proteinExistence type="predicted"/>
<sequence>MKKDHFSLPFIDQMLEWLAGKGYYCFLDGYSGYHQILIHLDDQEKTTFTCPFGTYTFKVMPFGLCNAPANFMRCMILIFTDMFEEGLDVFMDDVSNVKRCEETNLVLNLEKCHFMVKEGLVLGHHISRKGLEVDKANIKVKKHLLNSTNVKGHVGFYQRFIKAFAHISKPLNQFLRKETPFIFNQSCIKAFEVMKEKLVFVPIIITLNRLEPFIMCDASDYAVSAALGKNYTTTEKEKLAVVFACEKFRSYLMANRVYVYTDHSTLKYVMKKKETKARLMRWVLLLQEFDLWIMDKKGTENQIVDHLSRIENNLQEEDIEEIKETFANEQIFRVDINQTNIQSRH</sequence>
<keyword evidence="5" id="KW-0378">Hydrolase</keyword>
<keyword evidence="6 9" id="KW-0695">RNA-directed DNA polymerase</keyword>
<dbReference type="PANTHER" id="PTHR37984:SF5">
    <property type="entry name" value="PROTEIN NYNRIN-LIKE"/>
    <property type="match status" value="1"/>
</dbReference>
<dbReference type="CDD" id="cd01647">
    <property type="entry name" value="RT_LTR"/>
    <property type="match status" value="1"/>
</dbReference>
<dbReference type="InterPro" id="IPR043502">
    <property type="entry name" value="DNA/RNA_pol_sf"/>
</dbReference>
<evidence type="ECO:0000256" key="3">
    <source>
        <dbReference type="ARBA" id="ARBA00022722"/>
    </source>
</evidence>
<dbReference type="GO" id="GO:0004519">
    <property type="term" value="F:endonuclease activity"/>
    <property type="evidence" value="ECO:0007669"/>
    <property type="project" value="UniProtKB-KW"/>
</dbReference>
<dbReference type="OrthoDB" id="1001379at2759"/>
<dbReference type="GO" id="GO:0016787">
    <property type="term" value="F:hydrolase activity"/>
    <property type="evidence" value="ECO:0007669"/>
    <property type="project" value="UniProtKB-KW"/>
</dbReference>
<accession>A0A5B6TRB2</accession>
<dbReference type="AlphaFoldDB" id="A0A5B6TRB2"/>
<feature type="domain" description="Reverse transcriptase RNase H-like" evidence="8">
    <location>
        <begin position="229"/>
        <end position="289"/>
    </location>
</feature>
<dbReference type="SUPFAM" id="SSF56672">
    <property type="entry name" value="DNA/RNA polymerases"/>
    <property type="match status" value="1"/>
</dbReference>
<evidence type="ECO:0000259" key="7">
    <source>
        <dbReference type="Pfam" id="PF00078"/>
    </source>
</evidence>
<evidence type="ECO:0000256" key="4">
    <source>
        <dbReference type="ARBA" id="ARBA00022759"/>
    </source>
</evidence>
<organism evidence="9 10">
    <name type="scientific">Gossypium australe</name>
    <dbReference type="NCBI Taxonomy" id="47621"/>
    <lineage>
        <taxon>Eukaryota</taxon>
        <taxon>Viridiplantae</taxon>
        <taxon>Streptophyta</taxon>
        <taxon>Embryophyta</taxon>
        <taxon>Tracheophyta</taxon>
        <taxon>Spermatophyta</taxon>
        <taxon>Magnoliopsida</taxon>
        <taxon>eudicotyledons</taxon>
        <taxon>Gunneridae</taxon>
        <taxon>Pentapetalae</taxon>
        <taxon>rosids</taxon>
        <taxon>malvids</taxon>
        <taxon>Malvales</taxon>
        <taxon>Malvaceae</taxon>
        <taxon>Malvoideae</taxon>
        <taxon>Gossypium</taxon>
    </lineage>
</organism>
<evidence type="ECO:0000256" key="5">
    <source>
        <dbReference type="ARBA" id="ARBA00022801"/>
    </source>
</evidence>
<dbReference type="Gene3D" id="3.30.70.270">
    <property type="match status" value="2"/>
</dbReference>
<keyword evidence="2" id="KW-0548">Nucleotidyltransferase</keyword>
<dbReference type="InterPro" id="IPR043128">
    <property type="entry name" value="Rev_trsase/Diguanyl_cyclase"/>
</dbReference>
<dbReference type="InterPro" id="IPR000477">
    <property type="entry name" value="RT_dom"/>
</dbReference>
<dbReference type="GO" id="GO:0003964">
    <property type="term" value="F:RNA-directed DNA polymerase activity"/>
    <property type="evidence" value="ECO:0007669"/>
    <property type="project" value="UniProtKB-KW"/>
</dbReference>
<dbReference type="Pfam" id="PF00078">
    <property type="entry name" value="RVT_1"/>
    <property type="match status" value="1"/>
</dbReference>
<keyword evidence="4" id="KW-0255">Endonuclease</keyword>
<evidence type="ECO:0000313" key="9">
    <source>
        <dbReference type="EMBL" id="KAA3448249.1"/>
    </source>
</evidence>
<keyword evidence="3" id="KW-0540">Nuclease</keyword>
<evidence type="ECO:0000256" key="2">
    <source>
        <dbReference type="ARBA" id="ARBA00022695"/>
    </source>
</evidence>
<evidence type="ECO:0000256" key="1">
    <source>
        <dbReference type="ARBA" id="ARBA00022679"/>
    </source>
</evidence>
<dbReference type="InterPro" id="IPR041373">
    <property type="entry name" value="RT_RNaseH"/>
</dbReference>
<feature type="domain" description="Reverse transcriptase" evidence="7">
    <location>
        <begin position="4"/>
        <end position="124"/>
    </location>
</feature>